<keyword evidence="5" id="KW-0229">DNA integration</keyword>
<evidence type="ECO:0000256" key="8">
    <source>
        <dbReference type="ARBA" id="ARBA00023306"/>
    </source>
</evidence>
<gene>
    <name evidence="12" type="ORF">P5G62_009750</name>
</gene>
<keyword evidence="7" id="KW-0233">DNA recombination</keyword>
<comment type="subcellular location">
    <subcellularLocation>
        <location evidence="1">Cytoplasm</location>
    </subcellularLocation>
</comment>
<dbReference type="Gene3D" id="1.10.443.10">
    <property type="entry name" value="Intergrase catalytic core"/>
    <property type="match status" value="1"/>
</dbReference>
<keyword evidence="6 9" id="KW-0238">DNA-binding</keyword>
<dbReference type="Pfam" id="PF00589">
    <property type="entry name" value="Phage_integrase"/>
    <property type="match status" value="1"/>
</dbReference>
<dbReference type="EMBL" id="JAROBZ020000001">
    <property type="protein sequence ID" value="MFB3167393.1"/>
    <property type="molecule type" value="Genomic_DNA"/>
</dbReference>
<evidence type="ECO:0000256" key="4">
    <source>
        <dbReference type="ARBA" id="ARBA00022829"/>
    </source>
</evidence>
<dbReference type="InterPro" id="IPR011010">
    <property type="entry name" value="DNA_brk_join_enz"/>
</dbReference>
<evidence type="ECO:0000313" key="12">
    <source>
        <dbReference type="EMBL" id="MFB3167393.1"/>
    </source>
</evidence>
<evidence type="ECO:0000256" key="1">
    <source>
        <dbReference type="ARBA" id="ARBA00004496"/>
    </source>
</evidence>
<dbReference type="InterPro" id="IPR050090">
    <property type="entry name" value="Tyrosine_recombinase_XerCD"/>
</dbReference>
<dbReference type="InterPro" id="IPR044068">
    <property type="entry name" value="CB"/>
</dbReference>
<dbReference type="InterPro" id="IPR013762">
    <property type="entry name" value="Integrase-like_cat_sf"/>
</dbReference>
<dbReference type="RefSeq" id="WP_306074928.1">
    <property type="nucleotide sequence ID" value="NZ_JAROBZ020000001.1"/>
</dbReference>
<comment type="caution">
    <text evidence="12">The sequence shown here is derived from an EMBL/GenBank/DDBJ whole genome shotgun (WGS) entry which is preliminary data.</text>
</comment>
<dbReference type="PROSITE" id="PS51900">
    <property type="entry name" value="CB"/>
    <property type="match status" value="1"/>
</dbReference>
<dbReference type="Proteomes" id="UP001241748">
    <property type="component" value="Unassembled WGS sequence"/>
</dbReference>
<keyword evidence="13" id="KW-1185">Reference proteome</keyword>
<dbReference type="InterPro" id="IPR004107">
    <property type="entry name" value="Integrase_SAM-like_N"/>
</dbReference>
<dbReference type="InterPro" id="IPR002104">
    <property type="entry name" value="Integrase_catalytic"/>
</dbReference>
<evidence type="ECO:0000259" key="10">
    <source>
        <dbReference type="PROSITE" id="PS51898"/>
    </source>
</evidence>
<proteinExistence type="predicted"/>
<sequence>MLLSKAWERYESDKRIEGFSPQTLKAYKLQATLLIRYFRDVKLDTITTVKLKEYLAKSSQTLKPSSLAHRIRFMKSLFRWSHEEGHISKNPAAKIKESKTGKRIPKFLTEFEIEHLREACSSPLEKALFEFMFSTGCRIGEIVSLEKSRINWSNRSAIVRGKGDKEREVYFNIRCEIWLKRYLDQRQDGDAAIFVTERYPHRMSLAQMRYIIKRISKRAGINKTIHPHQLRHSYATHMLNNGAPLEVIQSLLGHEKSETTRIYAQLSGSLRQELYRKYF</sequence>
<keyword evidence="4" id="KW-0159">Chromosome partition</keyword>
<dbReference type="Pfam" id="PF02899">
    <property type="entry name" value="Phage_int_SAM_1"/>
    <property type="match status" value="1"/>
</dbReference>
<dbReference type="PANTHER" id="PTHR30349">
    <property type="entry name" value="PHAGE INTEGRASE-RELATED"/>
    <property type="match status" value="1"/>
</dbReference>
<dbReference type="PANTHER" id="PTHR30349:SF77">
    <property type="entry name" value="TYROSINE RECOMBINASE XERC"/>
    <property type="match status" value="1"/>
</dbReference>
<evidence type="ECO:0000256" key="6">
    <source>
        <dbReference type="ARBA" id="ARBA00023125"/>
    </source>
</evidence>
<keyword evidence="2" id="KW-0963">Cytoplasm</keyword>
<keyword evidence="3" id="KW-0132">Cell division</keyword>
<evidence type="ECO:0000256" key="2">
    <source>
        <dbReference type="ARBA" id="ARBA00022490"/>
    </source>
</evidence>
<feature type="domain" description="Tyr recombinase" evidence="10">
    <location>
        <begin position="103"/>
        <end position="276"/>
    </location>
</feature>
<evidence type="ECO:0000259" key="11">
    <source>
        <dbReference type="PROSITE" id="PS51900"/>
    </source>
</evidence>
<accession>A0ABV4YTH5</accession>
<dbReference type="SUPFAM" id="SSF56349">
    <property type="entry name" value="DNA breaking-rejoining enzymes"/>
    <property type="match status" value="1"/>
</dbReference>
<evidence type="ECO:0000256" key="7">
    <source>
        <dbReference type="ARBA" id="ARBA00023172"/>
    </source>
</evidence>
<feature type="domain" description="Core-binding (CB)" evidence="11">
    <location>
        <begin position="1"/>
        <end position="82"/>
    </location>
</feature>
<dbReference type="PROSITE" id="PS51898">
    <property type="entry name" value="TYR_RECOMBINASE"/>
    <property type="match status" value="1"/>
</dbReference>
<evidence type="ECO:0000256" key="5">
    <source>
        <dbReference type="ARBA" id="ARBA00022908"/>
    </source>
</evidence>
<organism evidence="12 13">
    <name type="scientific">Neobacillus driksii</name>
    <dbReference type="NCBI Taxonomy" id="3035913"/>
    <lineage>
        <taxon>Bacteria</taxon>
        <taxon>Bacillati</taxon>
        <taxon>Bacillota</taxon>
        <taxon>Bacilli</taxon>
        <taxon>Bacillales</taxon>
        <taxon>Bacillaceae</taxon>
        <taxon>Neobacillus</taxon>
    </lineage>
</organism>
<evidence type="ECO:0000313" key="13">
    <source>
        <dbReference type="Proteomes" id="UP001241748"/>
    </source>
</evidence>
<dbReference type="InterPro" id="IPR010998">
    <property type="entry name" value="Integrase_recombinase_N"/>
</dbReference>
<name>A0ABV4YTH5_9BACI</name>
<keyword evidence="8" id="KW-0131">Cell cycle</keyword>
<evidence type="ECO:0000256" key="9">
    <source>
        <dbReference type="PROSITE-ProRule" id="PRU01248"/>
    </source>
</evidence>
<dbReference type="Gene3D" id="1.10.150.130">
    <property type="match status" value="1"/>
</dbReference>
<protein>
    <submittedName>
        <fullName evidence="12">Tyrosine-type recombinase/integrase</fullName>
    </submittedName>
</protein>
<reference evidence="12 13" key="1">
    <citation type="submission" date="2024-05" db="EMBL/GenBank/DDBJ databases">
        <authorList>
            <person name="Venkateswaran K."/>
        </authorList>
    </citation>
    <scope>NUCLEOTIDE SEQUENCE [LARGE SCALE GENOMIC DNA]</scope>
    <source>
        <strain evidence="12 13">179-C4-2-HS</strain>
    </source>
</reference>
<evidence type="ECO:0000256" key="3">
    <source>
        <dbReference type="ARBA" id="ARBA00022618"/>
    </source>
</evidence>